<sequence length="242" mass="25368">MSPAVLLSCAVVCLALPSAVLAFSSGFDARVQSVAEPAETLAVLPPATGSPLLARPMTVPGLTRGQLFRFTPAGNTTRPDRSVTVAVRVDPEAAGEITVLAPPSGLAGAGLGRLRIAPTAYSLGLSRGFQNFVIPGELRRADSPDLSAFKLGPKATTGAPEEPSRLAARLALDQREKTGRAPRTLEGSGEQSVDIGGSYRLTRNIDVTAGVRYSQDRDRLVTVVPDGQKDAQAVYVGTQFRF</sequence>
<feature type="signal peptide" evidence="1">
    <location>
        <begin position="1"/>
        <end position="22"/>
    </location>
</feature>
<accession>A0A7X1F7L0</accession>
<dbReference type="AlphaFoldDB" id="A0A7X1F7L0"/>
<evidence type="ECO:0000256" key="1">
    <source>
        <dbReference type="SAM" id="SignalP"/>
    </source>
</evidence>
<evidence type="ECO:0000313" key="3">
    <source>
        <dbReference type="Proteomes" id="UP000520156"/>
    </source>
</evidence>
<keyword evidence="1" id="KW-0732">Signal</keyword>
<proteinExistence type="predicted"/>
<organism evidence="2 3">
    <name type="scientific">Novosphingobium aerophilum</name>
    <dbReference type="NCBI Taxonomy" id="2839843"/>
    <lineage>
        <taxon>Bacteria</taxon>
        <taxon>Pseudomonadati</taxon>
        <taxon>Pseudomonadota</taxon>
        <taxon>Alphaproteobacteria</taxon>
        <taxon>Sphingomonadales</taxon>
        <taxon>Sphingomonadaceae</taxon>
        <taxon>Novosphingobium</taxon>
    </lineage>
</organism>
<dbReference type="EMBL" id="JACLAU010000010">
    <property type="protein sequence ID" value="MBC2651841.1"/>
    <property type="molecule type" value="Genomic_DNA"/>
</dbReference>
<keyword evidence="3" id="KW-1185">Reference proteome</keyword>
<evidence type="ECO:0000313" key="2">
    <source>
        <dbReference type="EMBL" id="MBC2651841.1"/>
    </source>
</evidence>
<reference evidence="2 3" key="1">
    <citation type="submission" date="2020-08" db="EMBL/GenBank/DDBJ databases">
        <title>The genome sequence of Novosphingobium flavum 4Y4.</title>
        <authorList>
            <person name="Liu Y."/>
        </authorList>
    </citation>
    <scope>NUCLEOTIDE SEQUENCE [LARGE SCALE GENOMIC DNA]</scope>
    <source>
        <strain evidence="2 3">4Y4</strain>
    </source>
</reference>
<gene>
    <name evidence="2" type="ORF">H7F49_09010</name>
</gene>
<evidence type="ECO:0008006" key="4">
    <source>
        <dbReference type="Google" id="ProtNLM"/>
    </source>
</evidence>
<dbReference type="Proteomes" id="UP000520156">
    <property type="component" value="Unassembled WGS sequence"/>
</dbReference>
<comment type="caution">
    <text evidence="2">The sequence shown here is derived from an EMBL/GenBank/DDBJ whole genome shotgun (WGS) entry which is preliminary data.</text>
</comment>
<feature type="chain" id="PRO_5030518765" description="Porin domain-containing protein" evidence="1">
    <location>
        <begin position="23"/>
        <end position="242"/>
    </location>
</feature>
<protein>
    <recommendedName>
        <fullName evidence="4">Porin domain-containing protein</fullName>
    </recommendedName>
</protein>
<name>A0A7X1F7L0_9SPHN</name>